<sequence>MDQAVFTYIFEGYIEKGEFNDWYCYKESKTYKSSCIPFYSSDMSKAWEVVDYLNHDQKHLVWHEREKQWVFIFGKGTWGRWSAWADKPEEAICKAALLYKFNIQSF</sequence>
<name>A0ABW3UIG3_9BACL</name>
<reference evidence="3" key="1">
    <citation type="journal article" date="2019" name="Int. J. Syst. Evol. Microbiol.">
        <title>The Global Catalogue of Microorganisms (GCM) 10K type strain sequencing project: providing services to taxonomists for standard genome sequencing and annotation.</title>
        <authorList>
            <consortium name="The Broad Institute Genomics Platform"/>
            <consortium name="The Broad Institute Genome Sequencing Center for Infectious Disease"/>
            <person name="Wu L."/>
            <person name="Ma J."/>
        </authorList>
    </citation>
    <scope>NUCLEOTIDE SEQUENCE [LARGE SCALE GENOMIC DNA]</scope>
    <source>
        <strain evidence="3">CCUG 53270</strain>
    </source>
</reference>
<accession>A0ABW3UIG3</accession>
<dbReference type="Pfam" id="PF18066">
    <property type="entry name" value="Phage_ABA_S"/>
    <property type="match status" value="1"/>
</dbReference>
<dbReference type="Proteomes" id="UP001597180">
    <property type="component" value="Unassembled WGS sequence"/>
</dbReference>
<proteinExistence type="predicted"/>
<evidence type="ECO:0000259" key="1">
    <source>
        <dbReference type="Pfam" id="PF18066"/>
    </source>
</evidence>
<dbReference type="EMBL" id="JBHTLU010000012">
    <property type="protein sequence ID" value="MFD1219646.1"/>
    <property type="molecule type" value="Genomic_DNA"/>
</dbReference>
<dbReference type="InterPro" id="IPR041270">
    <property type="entry name" value="Phage_ABA_S"/>
</dbReference>
<gene>
    <name evidence="2" type="ORF">ACFQ4B_05915</name>
</gene>
<organism evidence="2 3">
    <name type="scientific">Paenibacillus vulneris</name>
    <dbReference type="NCBI Taxonomy" id="1133364"/>
    <lineage>
        <taxon>Bacteria</taxon>
        <taxon>Bacillati</taxon>
        <taxon>Bacillota</taxon>
        <taxon>Bacilli</taxon>
        <taxon>Bacillales</taxon>
        <taxon>Paenibacillaceae</taxon>
        <taxon>Paenibacillus</taxon>
    </lineage>
</organism>
<comment type="caution">
    <text evidence="2">The sequence shown here is derived from an EMBL/GenBank/DDBJ whole genome shotgun (WGS) entry which is preliminary data.</text>
</comment>
<dbReference type="InterPro" id="IPR028985">
    <property type="entry name" value="Bacillus_phage_prot-like"/>
</dbReference>
<protein>
    <recommendedName>
        <fullName evidence="1">Phage ABA sandwich domain-containing protein</fullName>
    </recommendedName>
</protein>
<feature type="domain" description="Phage ABA sandwich" evidence="1">
    <location>
        <begin position="26"/>
        <end position="97"/>
    </location>
</feature>
<dbReference type="Gene3D" id="3.30.2120.10">
    <property type="entry name" value="Bacillus phage protein-like"/>
    <property type="match status" value="1"/>
</dbReference>
<evidence type="ECO:0000313" key="3">
    <source>
        <dbReference type="Proteomes" id="UP001597180"/>
    </source>
</evidence>
<keyword evidence="3" id="KW-1185">Reference proteome</keyword>
<dbReference type="RefSeq" id="WP_345594865.1">
    <property type="nucleotide sequence ID" value="NZ_BAABJG010000055.1"/>
</dbReference>
<evidence type="ECO:0000313" key="2">
    <source>
        <dbReference type="EMBL" id="MFD1219646.1"/>
    </source>
</evidence>
<dbReference type="SUPFAM" id="SSF111074">
    <property type="entry name" value="Bacillus phage protein"/>
    <property type="match status" value="1"/>
</dbReference>